<dbReference type="STRING" id="1802630.A3H26_03160"/>
<reference evidence="3 4" key="1">
    <citation type="journal article" date="2016" name="Nat. Commun.">
        <title>Thousands of microbial genomes shed light on interconnected biogeochemical processes in an aquifer system.</title>
        <authorList>
            <person name="Anantharaman K."/>
            <person name="Brown C.T."/>
            <person name="Hug L.A."/>
            <person name="Sharon I."/>
            <person name="Castelle C.J."/>
            <person name="Probst A.J."/>
            <person name="Thomas B.C."/>
            <person name="Singh A."/>
            <person name="Wilkins M.J."/>
            <person name="Karaoz U."/>
            <person name="Brodie E.L."/>
            <person name="Williams K.H."/>
            <person name="Hubbard S.S."/>
            <person name="Banfield J.F."/>
        </authorList>
    </citation>
    <scope>NUCLEOTIDE SEQUENCE [LARGE SCALE GENOMIC DNA]</scope>
</reference>
<dbReference type="Pfam" id="PF13704">
    <property type="entry name" value="Glyco_tranf_2_4"/>
    <property type="match status" value="1"/>
</dbReference>
<evidence type="ECO:0000256" key="1">
    <source>
        <dbReference type="ARBA" id="ARBA00022676"/>
    </source>
</evidence>
<comment type="caution">
    <text evidence="3">The sequence shown here is derived from an EMBL/GenBank/DDBJ whole genome shotgun (WGS) entry which is preliminary data.</text>
</comment>
<proteinExistence type="predicted"/>
<dbReference type="AlphaFoldDB" id="A0A1F4VFX4"/>
<dbReference type="Pfam" id="PF01075">
    <property type="entry name" value="Glyco_transf_9"/>
    <property type="match status" value="1"/>
</dbReference>
<dbReference type="PANTHER" id="PTHR30160">
    <property type="entry name" value="TETRAACYLDISACCHARIDE 4'-KINASE-RELATED"/>
    <property type="match status" value="1"/>
</dbReference>
<evidence type="ECO:0000313" key="4">
    <source>
        <dbReference type="Proteomes" id="UP000177763"/>
    </source>
</evidence>
<dbReference type="GO" id="GO:0005829">
    <property type="term" value="C:cytosol"/>
    <property type="evidence" value="ECO:0007669"/>
    <property type="project" value="TreeGrafter"/>
</dbReference>
<keyword evidence="2" id="KW-0808">Transferase</keyword>
<dbReference type="GO" id="GO:0009244">
    <property type="term" value="P:lipopolysaccharide core region biosynthetic process"/>
    <property type="evidence" value="ECO:0007669"/>
    <property type="project" value="TreeGrafter"/>
</dbReference>
<dbReference type="Gene3D" id="3.40.50.2000">
    <property type="entry name" value="Glycogen Phosphorylase B"/>
    <property type="match status" value="1"/>
</dbReference>
<dbReference type="CDD" id="cd00761">
    <property type="entry name" value="Glyco_tranf_GTA_type"/>
    <property type="match status" value="1"/>
</dbReference>
<organism evidence="3 4">
    <name type="scientific">candidate division WWE3 bacterium RIFCSPLOWO2_12_FULL_36_10</name>
    <dbReference type="NCBI Taxonomy" id="1802630"/>
    <lineage>
        <taxon>Bacteria</taxon>
        <taxon>Katanobacteria</taxon>
    </lineage>
</organism>
<dbReference type="EMBL" id="MEVN01000045">
    <property type="protein sequence ID" value="OGC56186.1"/>
    <property type="molecule type" value="Genomic_DNA"/>
</dbReference>
<accession>A0A1F4VFX4</accession>
<evidence type="ECO:0000256" key="2">
    <source>
        <dbReference type="ARBA" id="ARBA00022679"/>
    </source>
</evidence>
<dbReference type="Proteomes" id="UP000177763">
    <property type="component" value="Unassembled WGS sequence"/>
</dbReference>
<dbReference type="SUPFAM" id="SSF53448">
    <property type="entry name" value="Nucleotide-diphospho-sugar transferases"/>
    <property type="match status" value="1"/>
</dbReference>
<dbReference type="InterPro" id="IPR002201">
    <property type="entry name" value="Glyco_trans_9"/>
</dbReference>
<dbReference type="SUPFAM" id="SSF53756">
    <property type="entry name" value="UDP-Glycosyltransferase/glycogen phosphorylase"/>
    <property type="match status" value="1"/>
</dbReference>
<dbReference type="GO" id="GO:0008713">
    <property type="term" value="F:ADP-heptose-lipopolysaccharide heptosyltransferase activity"/>
    <property type="evidence" value="ECO:0007669"/>
    <property type="project" value="TreeGrafter"/>
</dbReference>
<gene>
    <name evidence="3" type="ORF">A3H26_03160</name>
</gene>
<dbReference type="Gene3D" id="3.90.550.10">
    <property type="entry name" value="Spore Coat Polysaccharide Biosynthesis Protein SpsA, Chain A"/>
    <property type="match status" value="1"/>
</dbReference>
<dbReference type="InterPro" id="IPR029044">
    <property type="entry name" value="Nucleotide-diphossugar_trans"/>
</dbReference>
<keyword evidence="1" id="KW-0328">Glycosyltransferase</keyword>
<sequence length="569" mass="67139">MPNEPMKTNSVVAILMSVRDEESYIDLNISYHLDLGFDYIFIVNHCSTDKTNEILDSYKDDVRVIVIEEKDPIFDHAKIANKLLGYANANYKIDWFTFLDADEFLSIKDGSIHYFIDRLENNSIPYATIGWTNALFDYTLSDYTCSPVHVIDTTKYYYPWPEKEWQEYGHFRKAIVKNHKNMEIVVGGHYVKTENNPEFFGEYDRNPFIVPKSEARLLHFEFRGKADAIYKKWEKLALFENDSTSDAGSPWLERIRTIRKYVEDFKDNIDEINKRWFSEHRTFWGASVSEDRVVYDTTLSIWYRKYFRRKIESGKIKSVCLVRSGNLGDVIMTEPIARFLSKYVDKVCLATEIESAELIFNTYDKVYKYSQINSGEIDCDIMIRLAYEFSSNQKTYMQGYMESIGFGEVIVKDIPILKNNWENIIDGEYILIAPFTSWWEEQKRNWGYKKFTELSNLLEVEYNTKCVMLEKKYSFSEMMSLIKHCWVFIGNDSGPAIIAQSFKKKAFIVFGATRPDYTHILEYTVPIYDRNRHKLCKHSSRKEELDCCEEFCMERVSVNKVFDQIRLHV</sequence>
<evidence type="ECO:0000313" key="3">
    <source>
        <dbReference type="EMBL" id="OGC56186.1"/>
    </source>
</evidence>
<protein>
    <submittedName>
        <fullName evidence="3">Uncharacterized protein</fullName>
    </submittedName>
</protein>
<name>A0A1F4VFX4_UNCKA</name>
<dbReference type="InterPro" id="IPR051199">
    <property type="entry name" value="LPS_LOS_Heptosyltrfase"/>
</dbReference>